<reference evidence="3" key="1">
    <citation type="journal article" date="2019" name="Int. J. Syst. Evol. Microbiol.">
        <title>The Global Catalogue of Microorganisms (GCM) 10K type strain sequencing project: providing services to taxonomists for standard genome sequencing and annotation.</title>
        <authorList>
            <consortium name="The Broad Institute Genomics Platform"/>
            <consortium name="The Broad Institute Genome Sequencing Center for Infectious Disease"/>
            <person name="Wu L."/>
            <person name="Ma J."/>
        </authorList>
    </citation>
    <scope>NUCLEOTIDE SEQUENCE [LARGE SCALE GENOMIC DNA]</scope>
    <source>
        <strain evidence="3">KACC 14249</strain>
    </source>
</reference>
<dbReference type="PANTHER" id="PTHR43649:SF32">
    <property type="entry name" value="SUGAR BINDING SECRETED PROTEIN"/>
    <property type="match status" value="1"/>
</dbReference>
<evidence type="ECO:0000313" key="2">
    <source>
        <dbReference type="EMBL" id="MFC6007698.1"/>
    </source>
</evidence>
<evidence type="ECO:0000313" key="3">
    <source>
        <dbReference type="Proteomes" id="UP001596189"/>
    </source>
</evidence>
<dbReference type="InterPro" id="IPR050490">
    <property type="entry name" value="Bact_solute-bd_prot1"/>
</dbReference>
<comment type="caution">
    <text evidence="2">The sequence shown here is derived from an EMBL/GenBank/DDBJ whole genome shotgun (WGS) entry which is preliminary data.</text>
</comment>
<keyword evidence="3" id="KW-1185">Reference proteome</keyword>
<evidence type="ECO:0000256" key="1">
    <source>
        <dbReference type="SAM" id="SignalP"/>
    </source>
</evidence>
<dbReference type="PROSITE" id="PS51257">
    <property type="entry name" value="PROKAR_LIPOPROTEIN"/>
    <property type="match status" value="1"/>
</dbReference>
<dbReference type="InterPro" id="IPR006059">
    <property type="entry name" value="SBP"/>
</dbReference>
<feature type="signal peptide" evidence="1">
    <location>
        <begin position="1"/>
        <end position="23"/>
    </location>
</feature>
<dbReference type="PANTHER" id="PTHR43649">
    <property type="entry name" value="ARABINOSE-BINDING PROTEIN-RELATED"/>
    <property type="match status" value="1"/>
</dbReference>
<gene>
    <name evidence="2" type="ORF">ACFQDO_11215</name>
</gene>
<protein>
    <submittedName>
        <fullName evidence="2">Extracellular solute-binding protein</fullName>
    </submittedName>
</protein>
<dbReference type="EMBL" id="JBHSRD010000004">
    <property type="protein sequence ID" value="MFC6007698.1"/>
    <property type="molecule type" value="Genomic_DNA"/>
</dbReference>
<dbReference type="Proteomes" id="UP001596189">
    <property type="component" value="Unassembled WGS sequence"/>
</dbReference>
<accession>A0ABW1JG94</accession>
<sequence length="433" mass="45445">MHLRRPATAVAAATICVALGLTACGSDSDDSATGSTPGGKTTLTVSLFGTFGYKEAGLFDKYQADHPEITIKYDSTEQEKNYWTALQTKLASGSGASDVQAIEVGRITDVAQNQGDKWLDLKGTSAGAQVASYPAWKEAAATTKDGAVLGLGTDIGPTGICYRTDLMKAAGLPSDPAELATKLTSWDDYIAMGEQFKSKAPKGAAWTDAAGGLYNVVVSTESKIYYDESGQLIWNTNPAVKHAYDLAAKAGQDGLTAKLGQFTPEWDSGFGKGSFATIACPSWMIGYIKGKAGDAGSGKWNVTTLPGGVGGNWGGAYLSIPKQSKHQKQAADLIKWLTDPEQQATVFNKVGNFPSNKGAFTLVADTKDDYFSGAAIGKVFGDIAASAPTQIHGKDDGTIQNQISTALQSVETNHVAPDKAWATLNDTLKNQLG</sequence>
<feature type="chain" id="PRO_5047107746" evidence="1">
    <location>
        <begin position="24"/>
        <end position="433"/>
    </location>
</feature>
<dbReference type="RefSeq" id="WP_345715624.1">
    <property type="nucleotide sequence ID" value="NZ_BAABFP010000002.1"/>
</dbReference>
<organism evidence="2 3">
    <name type="scientific">Angustibacter luteus</name>
    <dbReference type="NCBI Taxonomy" id="658456"/>
    <lineage>
        <taxon>Bacteria</taxon>
        <taxon>Bacillati</taxon>
        <taxon>Actinomycetota</taxon>
        <taxon>Actinomycetes</taxon>
        <taxon>Kineosporiales</taxon>
        <taxon>Kineosporiaceae</taxon>
    </lineage>
</organism>
<keyword evidence="1" id="KW-0732">Signal</keyword>
<dbReference type="Gene3D" id="3.40.190.10">
    <property type="entry name" value="Periplasmic binding protein-like II"/>
    <property type="match status" value="1"/>
</dbReference>
<dbReference type="SUPFAM" id="SSF53850">
    <property type="entry name" value="Periplasmic binding protein-like II"/>
    <property type="match status" value="1"/>
</dbReference>
<dbReference type="Pfam" id="PF13416">
    <property type="entry name" value="SBP_bac_8"/>
    <property type="match status" value="1"/>
</dbReference>
<name>A0ABW1JG94_9ACTN</name>
<proteinExistence type="predicted"/>